<organism evidence="3 4">
    <name type="scientific">Biomphalaria pfeifferi</name>
    <name type="common">Bloodfluke planorb</name>
    <name type="synonym">Freshwater snail</name>
    <dbReference type="NCBI Taxonomy" id="112525"/>
    <lineage>
        <taxon>Eukaryota</taxon>
        <taxon>Metazoa</taxon>
        <taxon>Spiralia</taxon>
        <taxon>Lophotrochozoa</taxon>
        <taxon>Mollusca</taxon>
        <taxon>Gastropoda</taxon>
        <taxon>Heterobranchia</taxon>
        <taxon>Euthyneura</taxon>
        <taxon>Panpulmonata</taxon>
        <taxon>Hygrophila</taxon>
        <taxon>Lymnaeoidea</taxon>
        <taxon>Planorbidae</taxon>
        <taxon>Biomphalaria</taxon>
    </lineage>
</organism>
<accession>A0AAD8F7N6</accession>
<feature type="compositionally biased region" description="Basic and acidic residues" evidence="1">
    <location>
        <begin position="41"/>
        <end position="52"/>
    </location>
</feature>
<feature type="chain" id="PRO_5041984750" evidence="2">
    <location>
        <begin position="25"/>
        <end position="68"/>
    </location>
</feature>
<sequence>MLEGVLNMCLCLVLIVSGWPPGQAKPYIKDLRWSAGQSETSIKENTTDDDTKTLLNTRHKNLKGKSNQ</sequence>
<protein>
    <submittedName>
        <fullName evidence="3">Uncharacterized protein</fullName>
    </submittedName>
</protein>
<gene>
    <name evidence="3" type="ORF">Bpfe_015789</name>
</gene>
<feature type="region of interest" description="Disordered" evidence="1">
    <location>
        <begin position="38"/>
        <end position="68"/>
    </location>
</feature>
<reference evidence="3" key="2">
    <citation type="submission" date="2023-04" db="EMBL/GenBank/DDBJ databases">
        <authorList>
            <person name="Bu L."/>
            <person name="Lu L."/>
            <person name="Laidemitt M.R."/>
            <person name="Zhang S.M."/>
            <person name="Mutuku M."/>
            <person name="Mkoji G."/>
            <person name="Steinauer M."/>
            <person name="Loker E.S."/>
        </authorList>
    </citation>
    <scope>NUCLEOTIDE SEQUENCE</scope>
    <source>
        <strain evidence="3">KasaAsao</strain>
        <tissue evidence="3">Whole Snail</tissue>
    </source>
</reference>
<evidence type="ECO:0000256" key="2">
    <source>
        <dbReference type="SAM" id="SignalP"/>
    </source>
</evidence>
<evidence type="ECO:0000256" key="1">
    <source>
        <dbReference type="SAM" id="MobiDB-lite"/>
    </source>
</evidence>
<feature type="signal peptide" evidence="2">
    <location>
        <begin position="1"/>
        <end position="24"/>
    </location>
</feature>
<proteinExistence type="predicted"/>
<keyword evidence="2" id="KW-0732">Signal</keyword>
<dbReference type="Proteomes" id="UP001233172">
    <property type="component" value="Unassembled WGS sequence"/>
</dbReference>
<dbReference type="EMBL" id="JASAOG010000075">
    <property type="protein sequence ID" value="KAK0054692.1"/>
    <property type="molecule type" value="Genomic_DNA"/>
</dbReference>
<comment type="caution">
    <text evidence="3">The sequence shown here is derived from an EMBL/GenBank/DDBJ whole genome shotgun (WGS) entry which is preliminary data.</text>
</comment>
<evidence type="ECO:0000313" key="4">
    <source>
        <dbReference type="Proteomes" id="UP001233172"/>
    </source>
</evidence>
<reference evidence="3" key="1">
    <citation type="journal article" date="2023" name="PLoS Negl. Trop. Dis.">
        <title>A genome sequence for Biomphalaria pfeifferi, the major vector snail for the human-infecting parasite Schistosoma mansoni.</title>
        <authorList>
            <person name="Bu L."/>
            <person name="Lu L."/>
            <person name="Laidemitt M.R."/>
            <person name="Zhang S.M."/>
            <person name="Mutuku M."/>
            <person name="Mkoji G."/>
            <person name="Steinauer M."/>
            <person name="Loker E.S."/>
        </authorList>
    </citation>
    <scope>NUCLEOTIDE SEQUENCE</scope>
    <source>
        <strain evidence="3">KasaAsao</strain>
    </source>
</reference>
<feature type="compositionally biased region" description="Basic residues" evidence="1">
    <location>
        <begin position="57"/>
        <end position="68"/>
    </location>
</feature>
<dbReference type="AlphaFoldDB" id="A0AAD8F7N6"/>
<evidence type="ECO:0000313" key="3">
    <source>
        <dbReference type="EMBL" id="KAK0054692.1"/>
    </source>
</evidence>
<keyword evidence="4" id="KW-1185">Reference proteome</keyword>
<name>A0AAD8F7N6_BIOPF</name>